<reference evidence="2 3" key="1">
    <citation type="submission" date="2016-07" db="EMBL/GenBank/DDBJ databases">
        <title>Pervasive Adenine N6-methylation of Active Genes in Fungi.</title>
        <authorList>
            <consortium name="DOE Joint Genome Institute"/>
            <person name="Mondo S.J."/>
            <person name="Dannebaum R.O."/>
            <person name="Kuo R.C."/>
            <person name="Labutti K."/>
            <person name="Haridas S."/>
            <person name="Kuo A."/>
            <person name="Salamov A."/>
            <person name="Ahrendt S.R."/>
            <person name="Lipzen A."/>
            <person name="Sullivan W."/>
            <person name="Andreopoulos W.B."/>
            <person name="Clum A."/>
            <person name="Lindquist E."/>
            <person name="Daum C."/>
            <person name="Ramamoorthy G.K."/>
            <person name="Gryganskyi A."/>
            <person name="Culley D."/>
            <person name="Magnuson J.K."/>
            <person name="James T.Y."/>
            <person name="O'Malley M.A."/>
            <person name="Stajich J.E."/>
            <person name="Spatafora J.W."/>
            <person name="Visel A."/>
            <person name="Grigoriev I.V."/>
        </authorList>
    </citation>
    <scope>NUCLEOTIDE SEQUENCE [LARGE SCALE GENOMIC DNA]</scope>
    <source>
        <strain evidence="2 3">CBS 115471</strain>
    </source>
</reference>
<dbReference type="PANTHER" id="PTHR39608:SF1">
    <property type="entry name" value="INTEGRAL MEMBRANE PROTEIN (AFU_ORTHOLOGUE AFUA_5G08640)"/>
    <property type="match status" value="1"/>
</dbReference>
<keyword evidence="1" id="KW-1133">Transmembrane helix</keyword>
<evidence type="ECO:0000313" key="2">
    <source>
        <dbReference type="EMBL" id="ORX98674.1"/>
    </source>
</evidence>
<sequence length="201" mass="22532">MGTGSKILSVILRAGELCSFSIVIGLLGRFFYLFHLGTDESLNGRLIYAEVIAGLSIVASILLMPPLKYSFCAWPVDVVLFICSIVAFGLLADLSSGCSSHWYWNYWGYYWGRFWTVAPRATIGFNTIAYAGCGSWRSILSFLFMGSMAWFLSAILGIFVFIDIYEGRETHRSNAIKEKIMHKHHLPADKNHLPADTEAQQ</sequence>
<name>A0A1Y1YM60_9PLEO</name>
<feature type="transmembrane region" description="Helical" evidence="1">
    <location>
        <begin position="46"/>
        <end position="64"/>
    </location>
</feature>
<dbReference type="AlphaFoldDB" id="A0A1Y1YM60"/>
<comment type="caution">
    <text evidence="2">The sequence shown here is derived from an EMBL/GenBank/DDBJ whole genome shotgun (WGS) entry which is preliminary data.</text>
</comment>
<dbReference type="PANTHER" id="PTHR39608">
    <property type="entry name" value="INTEGRAL MEMBRANE PROTEIN (AFU_ORTHOLOGUE AFUA_5G08640)"/>
    <property type="match status" value="1"/>
</dbReference>
<accession>A0A1Y1YM60</accession>
<feature type="transmembrane region" description="Helical" evidence="1">
    <location>
        <begin position="71"/>
        <end position="92"/>
    </location>
</feature>
<keyword evidence="1" id="KW-0472">Membrane</keyword>
<feature type="transmembrane region" description="Helical" evidence="1">
    <location>
        <begin position="139"/>
        <end position="162"/>
    </location>
</feature>
<feature type="transmembrane region" description="Helical" evidence="1">
    <location>
        <begin position="12"/>
        <end position="34"/>
    </location>
</feature>
<gene>
    <name evidence="2" type="ORF">BCR34DRAFT_640649</name>
</gene>
<proteinExistence type="predicted"/>
<evidence type="ECO:0000313" key="3">
    <source>
        <dbReference type="Proteomes" id="UP000193144"/>
    </source>
</evidence>
<keyword evidence="3" id="KW-1185">Reference proteome</keyword>
<keyword evidence="1" id="KW-0812">Transmembrane</keyword>
<dbReference type="OrthoDB" id="4074965at2759"/>
<evidence type="ECO:0008006" key="4">
    <source>
        <dbReference type="Google" id="ProtNLM"/>
    </source>
</evidence>
<evidence type="ECO:0000256" key="1">
    <source>
        <dbReference type="SAM" id="Phobius"/>
    </source>
</evidence>
<dbReference type="Proteomes" id="UP000193144">
    <property type="component" value="Unassembled WGS sequence"/>
</dbReference>
<dbReference type="EMBL" id="MCFA01000211">
    <property type="protein sequence ID" value="ORX98674.1"/>
    <property type="molecule type" value="Genomic_DNA"/>
</dbReference>
<protein>
    <recommendedName>
        <fullName evidence="4">MARVEL domain-containing protein</fullName>
    </recommendedName>
</protein>
<organism evidence="2 3">
    <name type="scientific">Clohesyomyces aquaticus</name>
    <dbReference type="NCBI Taxonomy" id="1231657"/>
    <lineage>
        <taxon>Eukaryota</taxon>
        <taxon>Fungi</taxon>
        <taxon>Dikarya</taxon>
        <taxon>Ascomycota</taxon>
        <taxon>Pezizomycotina</taxon>
        <taxon>Dothideomycetes</taxon>
        <taxon>Pleosporomycetidae</taxon>
        <taxon>Pleosporales</taxon>
        <taxon>Lindgomycetaceae</taxon>
        <taxon>Clohesyomyces</taxon>
    </lineage>
</organism>